<dbReference type="Gene3D" id="1.10.3210.10">
    <property type="entry name" value="Hypothetical protein af1432"/>
    <property type="match status" value="1"/>
</dbReference>
<reference evidence="2" key="1">
    <citation type="submission" date="2023-05" db="EMBL/GenBank/DDBJ databases">
        <title>Cataloging the Phylogenetic Diversity of Human Bladder Bacteria.</title>
        <authorList>
            <person name="Du J."/>
        </authorList>
    </citation>
    <scope>NUCLEOTIDE SEQUENCE</scope>
    <source>
        <strain evidence="2">UMB9978</strain>
    </source>
</reference>
<comment type="caution">
    <text evidence="2">The sequence shown here is derived from an EMBL/GenBank/DDBJ whole genome shotgun (WGS) entry which is preliminary data.</text>
</comment>
<dbReference type="Proteomes" id="UP001240483">
    <property type="component" value="Unassembled WGS sequence"/>
</dbReference>
<dbReference type="Pfam" id="PF13223">
    <property type="entry name" value="DUF4031"/>
    <property type="match status" value="1"/>
</dbReference>
<dbReference type="AlphaFoldDB" id="A0AAP4C691"/>
<dbReference type="InterPro" id="IPR009218">
    <property type="entry name" value="HD_phosphohydro"/>
</dbReference>
<dbReference type="RefSeq" id="WP_285332761.1">
    <property type="nucleotide sequence ID" value="NZ_JASODW010000003.1"/>
</dbReference>
<protein>
    <submittedName>
        <fullName evidence="2">DUF4031 domain-containing protein</fullName>
    </submittedName>
</protein>
<dbReference type="PANTHER" id="PTHR21174:SF0">
    <property type="entry name" value="HD PHOSPHOHYDROLASE FAMILY PROTEIN-RELATED"/>
    <property type="match status" value="1"/>
</dbReference>
<accession>A0AAP4C691</accession>
<evidence type="ECO:0000313" key="3">
    <source>
        <dbReference type="Proteomes" id="UP001240483"/>
    </source>
</evidence>
<evidence type="ECO:0000259" key="1">
    <source>
        <dbReference type="Pfam" id="PF13223"/>
    </source>
</evidence>
<proteinExistence type="predicted"/>
<dbReference type="EMBL" id="JASODW010000003">
    <property type="protein sequence ID" value="MDK6274816.1"/>
    <property type="molecule type" value="Genomic_DNA"/>
</dbReference>
<dbReference type="InterPro" id="IPR025109">
    <property type="entry name" value="DUF4031"/>
</dbReference>
<name>A0AAP4C691_9MICC</name>
<gene>
    <name evidence="2" type="ORF">QP116_03520</name>
</gene>
<sequence length="312" mass="34860">MTILIDPPVWPAHGTHFSHVVSDTSLEELHAFAQRAGLPPQAFDHDHYDAPLRVYDSLVELGAVPVSASELTRRLRGSGLRVPARDRIERIEARLHTAFEAVLPEQLSLGRELLERWQEPHRHYHDLRHLNQVLTSIDTISAAAGLGDSRDGRTAMRVARLAAWWHDAIYEGIPGEDEHASAELAARQLTGIVEDDVVQRVHRAILATADHATVAADVAQSPSEVDVGVSMLLDADLSVLARPEAGYQRYTLDVRHEYAHVPEHDFIAGRTRILEGMLATPQLYITDFGVQNWEAKARKNIASELTRLKMHR</sequence>
<dbReference type="SUPFAM" id="SSF109604">
    <property type="entry name" value="HD-domain/PDEase-like"/>
    <property type="match status" value="1"/>
</dbReference>
<dbReference type="PANTHER" id="PTHR21174">
    <property type="match status" value="1"/>
</dbReference>
<feature type="domain" description="DUF4031" evidence="1">
    <location>
        <begin position="3"/>
        <end position="76"/>
    </location>
</feature>
<organism evidence="2 3">
    <name type="scientific">Pseudoglutamicibacter cumminsii</name>
    <dbReference type="NCBI Taxonomy" id="156979"/>
    <lineage>
        <taxon>Bacteria</taxon>
        <taxon>Bacillati</taxon>
        <taxon>Actinomycetota</taxon>
        <taxon>Actinomycetes</taxon>
        <taxon>Micrococcales</taxon>
        <taxon>Micrococcaceae</taxon>
        <taxon>Pseudoglutamicibacter</taxon>
    </lineage>
</organism>
<evidence type="ECO:0000313" key="2">
    <source>
        <dbReference type="EMBL" id="MDK6274816.1"/>
    </source>
</evidence>